<name>A0A0R3TXH2_RODNA</name>
<gene>
    <name evidence="1" type="ORF">HNAJ_LOCUS12545</name>
</gene>
<organism evidence="3">
    <name type="scientific">Rodentolepis nana</name>
    <name type="common">Dwarf tapeworm</name>
    <name type="synonym">Hymenolepis nana</name>
    <dbReference type="NCBI Taxonomy" id="102285"/>
    <lineage>
        <taxon>Eukaryota</taxon>
        <taxon>Metazoa</taxon>
        <taxon>Spiralia</taxon>
        <taxon>Lophotrochozoa</taxon>
        <taxon>Platyhelminthes</taxon>
        <taxon>Cestoda</taxon>
        <taxon>Eucestoda</taxon>
        <taxon>Cyclophyllidea</taxon>
        <taxon>Hymenolepididae</taxon>
        <taxon>Rodentolepis</taxon>
    </lineage>
</organism>
<dbReference type="Proteomes" id="UP000278807">
    <property type="component" value="Unassembled WGS sequence"/>
</dbReference>
<dbReference type="Gene3D" id="2.40.10.10">
    <property type="entry name" value="Trypsin-like serine proteases"/>
    <property type="match status" value="1"/>
</dbReference>
<dbReference type="OrthoDB" id="6158450at2759"/>
<keyword evidence="2" id="KW-1185">Reference proteome</keyword>
<reference evidence="1 2" key="2">
    <citation type="submission" date="2018-11" db="EMBL/GenBank/DDBJ databases">
        <authorList>
            <consortium name="Pathogen Informatics"/>
        </authorList>
    </citation>
    <scope>NUCLEOTIDE SEQUENCE [LARGE SCALE GENOMIC DNA]</scope>
</reference>
<reference evidence="3" key="1">
    <citation type="submission" date="2017-02" db="UniProtKB">
        <authorList>
            <consortium name="WormBaseParasite"/>
        </authorList>
    </citation>
    <scope>IDENTIFICATION</scope>
</reference>
<evidence type="ECO:0000313" key="3">
    <source>
        <dbReference type="WBParaSite" id="HNAJ_0001256701-mRNA-1"/>
    </source>
</evidence>
<dbReference type="WBParaSite" id="HNAJ_0001256701-mRNA-1">
    <property type="protein sequence ID" value="HNAJ_0001256701-mRNA-1"/>
    <property type="gene ID" value="HNAJ_0001256701"/>
</dbReference>
<evidence type="ECO:0000313" key="2">
    <source>
        <dbReference type="Proteomes" id="UP000278807"/>
    </source>
</evidence>
<protein>
    <submittedName>
        <fullName evidence="3">Peptidase S1 domain-containing protein</fullName>
    </submittedName>
</protein>
<proteinExistence type="predicted"/>
<sequence>MRPSEDKLVEVTTSIRQVQDCQKRVSFARETNHVCASVSTKVPGNLSNGGGLYCKIHPDDNQYYLIGLPTFGWQTTGLFASISPLMRYIDTLIGLG</sequence>
<dbReference type="InterPro" id="IPR009003">
    <property type="entry name" value="Peptidase_S1_PA"/>
</dbReference>
<dbReference type="InterPro" id="IPR043504">
    <property type="entry name" value="Peptidase_S1_PA_chymotrypsin"/>
</dbReference>
<dbReference type="EMBL" id="UZAE01014422">
    <property type="protein sequence ID" value="VDO13400.1"/>
    <property type="molecule type" value="Genomic_DNA"/>
</dbReference>
<dbReference type="AlphaFoldDB" id="A0A0R3TXH2"/>
<dbReference type="SUPFAM" id="SSF50494">
    <property type="entry name" value="Trypsin-like serine proteases"/>
    <property type="match status" value="1"/>
</dbReference>
<accession>A0A0R3TXH2</accession>
<evidence type="ECO:0000313" key="1">
    <source>
        <dbReference type="EMBL" id="VDO13400.1"/>
    </source>
</evidence>